<evidence type="ECO:0000313" key="2">
    <source>
        <dbReference type="EMBL" id="RDB27030.1"/>
    </source>
</evidence>
<proteinExistence type="predicted"/>
<sequence length="300" mass="34083">MPDLDINERTSPPVLHQLPSSLQSSHTPHPPMHAHQAPIRSLPLPHPRFAIALATPSLLSLAPTRSATHTFEHKTILHALRLGKGTSDSCFDNLRGIPASRTGRNGEFAVVVSVTLDTLPFLTFFPSNRQRHLLQHAEFTIQHSNSPNTLPHDTYVSPTNSSRSTMRAYRRRDLIPLNTDFIQTEYKYPSHPHSTHSPPQPLTGHGPRARHIHTLWPRRHDIAHMPHHSRRREALNMLLFTPTTYDNDYVHIRATSLRARNPCTQHPGAHDFVTTPIPIWEGRQTNARGMEGRRDLRFEA</sequence>
<comment type="caution">
    <text evidence="2">The sequence shown here is derived from an EMBL/GenBank/DDBJ whole genome shotgun (WGS) entry which is preliminary data.</text>
</comment>
<reference evidence="2" key="1">
    <citation type="submission" date="2018-04" db="EMBL/GenBank/DDBJ databases">
        <title>Whole genome sequencing of Hypsizygus marmoreus.</title>
        <authorList>
            <person name="Choi I.-G."/>
            <person name="Min B."/>
            <person name="Kim J.-G."/>
            <person name="Kim S."/>
            <person name="Oh Y.-L."/>
            <person name="Kong W.-S."/>
            <person name="Park H."/>
            <person name="Jeong J."/>
            <person name="Song E.-S."/>
        </authorList>
    </citation>
    <scope>NUCLEOTIDE SEQUENCE [LARGE SCALE GENOMIC DNA]</scope>
    <source>
        <strain evidence="2">51987-8</strain>
    </source>
</reference>
<feature type="compositionally biased region" description="Low complexity" evidence="1">
    <location>
        <begin position="11"/>
        <end position="27"/>
    </location>
</feature>
<evidence type="ECO:0000256" key="1">
    <source>
        <dbReference type="SAM" id="MobiDB-lite"/>
    </source>
</evidence>
<evidence type="ECO:0000313" key="3">
    <source>
        <dbReference type="Proteomes" id="UP000076154"/>
    </source>
</evidence>
<feature type="region of interest" description="Disordered" evidence="1">
    <location>
        <begin position="1"/>
        <end position="40"/>
    </location>
</feature>
<feature type="region of interest" description="Disordered" evidence="1">
    <location>
        <begin position="144"/>
        <end position="165"/>
    </location>
</feature>
<dbReference type="EMBL" id="LUEZ02000021">
    <property type="protein sequence ID" value="RDB27030.1"/>
    <property type="molecule type" value="Genomic_DNA"/>
</dbReference>
<keyword evidence="3" id="KW-1185">Reference proteome</keyword>
<protein>
    <submittedName>
        <fullName evidence="2">Uncharacterized protein</fullName>
    </submittedName>
</protein>
<gene>
    <name evidence="2" type="ORF">Hypma_004945</name>
</gene>
<name>A0A369K0P1_HYPMA</name>
<organism evidence="2 3">
    <name type="scientific">Hypsizygus marmoreus</name>
    <name type="common">White beech mushroom</name>
    <name type="synonym">Agaricus marmoreus</name>
    <dbReference type="NCBI Taxonomy" id="39966"/>
    <lineage>
        <taxon>Eukaryota</taxon>
        <taxon>Fungi</taxon>
        <taxon>Dikarya</taxon>
        <taxon>Basidiomycota</taxon>
        <taxon>Agaricomycotina</taxon>
        <taxon>Agaricomycetes</taxon>
        <taxon>Agaricomycetidae</taxon>
        <taxon>Agaricales</taxon>
        <taxon>Tricholomatineae</taxon>
        <taxon>Lyophyllaceae</taxon>
        <taxon>Hypsizygus</taxon>
    </lineage>
</organism>
<dbReference type="Proteomes" id="UP000076154">
    <property type="component" value="Unassembled WGS sequence"/>
</dbReference>
<dbReference type="AlphaFoldDB" id="A0A369K0P1"/>
<dbReference type="InParanoid" id="A0A369K0P1"/>
<accession>A0A369K0P1</accession>